<dbReference type="InterPro" id="IPR016192">
    <property type="entry name" value="APOBEC/CMP_deaminase_Zn-bd"/>
</dbReference>
<keyword evidence="4 8" id="KW-0479">Metal-binding</keyword>
<evidence type="ECO:0000313" key="10">
    <source>
        <dbReference type="EMBL" id="ADE39381.1"/>
    </source>
</evidence>
<evidence type="ECO:0000256" key="3">
    <source>
        <dbReference type="ARBA" id="ARBA00022694"/>
    </source>
</evidence>
<dbReference type="STRING" id="488538.SAR116_1138"/>
<dbReference type="RefSeq" id="WP_013046010.1">
    <property type="nucleotide sequence ID" value="NC_014010.1"/>
</dbReference>
<evidence type="ECO:0000256" key="8">
    <source>
        <dbReference type="HAMAP-Rule" id="MF_00972"/>
    </source>
</evidence>
<keyword evidence="6 8" id="KW-0862">Zinc</keyword>
<evidence type="ECO:0000256" key="7">
    <source>
        <dbReference type="ARBA" id="ARBA00048045"/>
    </source>
</evidence>
<dbReference type="AlphaFoldDB" id="D5BSY4"/>
<dbReference type="Gene3D" id="3.40.140.10">
    <property type="entry name" value="Cytidine Deaminase, domain 2"/>
    <property type="match status" value="1"/>
</dbReference>
<dbReference type="eggNOG" id="COG0590">
    <property type="taxonomic scope" value="Bacteria"/>
</dbReference>
<comment type="similarity">
    <text evidence="1">Belongs to the cytidine and deoxycytidylate deaminase family. ADAT2 subfamily.</text>
</comment>
<evidence type="ECO:0000259" key="9">
    <source>
        <dbReference type="PROSITE" id="PS51747"/>
    </source>
</evidence>
<dbReference type="KEGG" id="apb:SAR116_1138"/>
<feature type="active site" description="Proton donor" evidence="8">
    <location>
        <position position="55"/>
    </location>
</feature>
<protein>
    <recommendedName>
        <fullName evidence="8">tRNA-specific adenosine deaminase</fullName>
        <ecNumber evidence="8">3.5.4.33</ecNumber>
    </recommendedName>
</protein>
<reference evidence="10 11" key="1">
    <citation type="journal article" date="2010" name="J. Bacteriol.">
        <title>Complete genome sequence of "Candidatus Puniceispirillum marinum" IMCC1322, a representative of the SAR116 clade in the Alphaproteobacteria.</title>
        <authorList>
            <person name="Oh H.M."/>
            <person name="Kwon K.K."/>
            <person name="Kang I."/>
            <person name="Kang S.G."/>
            <person name="Lee J.H."/>
            <person name="Kim S.J."/>
            <person name="Cho J.C."/>
        </authorList>
    </citation>
    <scope>NUCLEOTIDE SEQUENCE [LARGE SCALE GENOMIC DNA]</scope>
    <source>
        <strain evidence="10 11">IMCC1322</strain>
    </source>
</reference>
<name>D5BSY4_PUNMI</name>
<evidence type="ECO:0000313" key="11">
    <source>
        <dbReference type="Proteomes" id="UP000007460"/>
    </source>
</evidence>
<dbReference type="Pfam" id="PF14437">
    <property type="entry name" value="MafB19-deam"/>
    <property type="match status" value="1"/>
</dbReference>
<dbReference type="PANTHER" id="PTHR11079">
    <property type="entry name" value="CYTOSINE DEAMINASE FAMILY MEMBER"/>
    <property type="match status" value="1"/>
</dbReference>
<dbReference type="InterPro" id="IPR028883">
    <property type="entry name" value="tRNA_aden_deaminase"/>
</dbReference>
<comment type="subunit">
    <text evidence="2 8">Homodimer.</text>
</comment>
<evidence type="ECO:0000256" key="4">
    <source>
        <dbReference type="ARBA" id="ARBA00022723"/>
    </source>
</evidence>
<dbReference type="PROSITE" id="PS00903">
    <property type="entry name" value="CYT_DCMP_DEAMINASES_1"/>
    <property type="match status" value="1"/>
</dbReference>
<organism evidence="10 11">
    <name type="scientific">Puniceispirillum marinum (strain IMCC1322)</name>
    <dbReference type="NCBI Taxonomy" id="488538"/>
    <lineage>
        <taxon>Bacteria</taxon>
        <taxon>Pseudomonadati</taxon>
        <taxon>Pseudomonadota</taxon>
        <taxon>Alphaproteobacteria</taxon>
        <taxon>Candidatus Puniceispirillales</taxon>
        <taxon>Candidatus Puniceispirillaceae</taxon>
        <taxon>Candidatus Puniceispirillum</taxon>
    </lineage>
</organism>
<feature type="domain" description="CMP/dCMP-type deaminase" evidence="9">
    <location>
        <begin position="5"/>
        <end position="111"/>
    </location>
</feature>
<evidence type="ECO:0000256" key="5">
    <source>
        <dbReference type="ARBA" id="ARBA00022801"/>
    </source>
</evidence>
<comment type="cofactor">
    <cofactor evidence="8">
        <name>Zn(2+)</name>
        <dbReference type="ChEBI" id="CHEBI:29105"/>
    </cofactor>
    <text evidence="8">Binds 1 zinc ion per subunit.</text>
</comment>
<feature type="binding site" evidence="8">
    <location>
        <position position="53"/>
    </location>
    <ligand>
        <name>Zn(2+)</name>
        <dbReference type="ChEBI" id="CHEBI:29105"/>
        <note>catalytic</note>
    </ligand>
</feature>
<dbReference type="GO" id="GO:0052717">
    <property type="term" value="F:tRNA-specific adenosine-34 deaminase activity"/>
    <property type="evidence" value="ECO:0007669"/>
    <property type="project" value="UniProtKB-UniRule"/>
</dbReference>
<dbReference type="GO" id="GO:0002100">
    <property type="term" value="P:tRNA wobble adenosine to inosine editing"/>
    <property type="evidence" value="ECO:0007669"/>
    <property type="project" value="UniProtKB-UniRule"/>
</dbReference>
<comment type="function">
    <text evidence="8">Catalyzes the deamination of adenosine to inosine at the wobble position 34 of tRNA(Arg2).</text>
</comment>
<evidence type="ECO:0000256" key="6">
    <source>
        <dbReference type="ARBA" id="ARBA00022833"/>
    </source>
</evidence>
<feature type="binding site" evidence="8">
    <location>
        <position position="83"/>
    </location>
    <ligand>
        <name>Zn(2+)</name>
        <dbReference type="ChEBI" id="CHEBI:29105"/>
        <note>catalytic</note>
    </ligand>
</feature>
<evidence type="ECO:0000256" key="1">
    <source>
        <dbReference type="ARBA" id="ARBA00010669"/>
    </source>
</evidence>
<dbReference type="SUPFAM" id="SSF53927">
    <property type="entry name" value="Cytidine deaminase-like"/>
    <property type="match status" value="1"/>
</dbReference>
<dbReference type="PROSITE" id="PS51747">
    <property type="entry name" value="CYT_DCMP_DEAMINASES_2"/>
    <property type="match status" value="1"/>
</dbReference>
<feature type="binding site" evidence="8">
    <location>
        <position position="86"/>
    </location>
    <ligand>
        <name>Zn(2+)</name>
        <dbReference type="ChEBI" id="CHEBI:29105"/>
        <note>catalytic</note>
    </ligand>
</feature>
<dbReference type="InterPro" id="IPR016193">
    <property type="entry name" value="Cytidine_deaminase-like"/>
</dbReference>
<dbReference type="InterPro" id="IPR058535">
    <property type="entry name" value="MafB19-deam"/>
</dbReference>
<sequence length="149" mass="15786">MMKKSLMDDLLAAAHDAAKAGDVPVAAAIVAPDGTVVALESNRMVRDGNALHHAEILAINAALAKTGGSRLDGYDLWVTLEPCAMCAGAIAHARLRRVYFAAYDAKAGAVESGIRYFDHPSCNHRPEVYGGLSEQAASIMLSDFFAAKR</sequence>
<dbReference type="Proteomes" id="UP000007460">
    <property type="component" value="Chromosome"/>
</dbReference>
<keyword evidence="3 8" id="KW-0819">tRNA processing</keyword>
<dbReference type="HAMAP" id="MF_00972">
    <property type="entry name" value="tRNA_aden_deaminase"/>
    <property type="match status" value="1"/>
</dbReference>
<proteinExistence type="inferred from homology"/>
<comment type="catalytic activity">
    <reaction evidence="7 8">
        <text>adenosine(34) in tRNA + H2O + H(+) = inosine(34) in tRNA + NH4(+)</text>
        <dbReference type="Rhea" id="RHEA:43168"/>
        <dbReference type="Rhea" id="RHEA-COMP:10373"/>
        <dbReference type="Rhea" id="RHEA-COMP:10374"/>
        <dbReference type="ChEBI" id="CHEBI:15377"/>
        <dbReference type="ChEBI" id="CHEBI:15378"/>
        <dbReference type="ChEBI" id="CHEBI:28938"/>
        <dbReference type="ChEBI" id="CHEBI:74411"/>
        <dbReference type="ChEBI" id="CHEBI:82852"/>
        <dbReference type="EC" id="3.5.4.33"/>
    </reaction>
</comment>
<evidence type="ECO:0000256" key="2">
    <source>
        <dbReference type="ARBA" id="ARBA00011738"/>
    </source>
</evidence>
<accession>D5BSY4</accession>
<dbReference type="CDD" id="cd01285">
    <property type="entry name" value="nucleoside_deaminase"/>
    <property type="match status" value="1"/>
</dbReference>
<keyword evidence="11" id="KW-1185">Reference proteome</keyword>
<keyword evidence="5 8" id="KW-0378">Hydrolase</keyword>
<dbReference type="EMBL" id="CP001751">
    <property type="protein sequence ID" value="ADE39381.1"/>
    <property type="molecule type" value="Genomic_DNA"/>
</dbReference>
<dbReference type="GO" id="GO:0008270">
    <property type="term" value="F:zinc ion binding"/>
    <property type="evidence" value="ECO:0007669"/>
    <property type="project" value="UniProtKB-UniRule"/>
</dbReference>
<dbReference type="HOGENOM" id="CLU_025810_3_2_5"/>
<dbReference type="OrthoDB" id="9802676at2"/>
<dbReference type="PANTHER" id="PTHR11079:SF202">
    <property type="entry name" value="TRNA-SPECIFIC ADENOSINE DEAMINASE"/>
    <property type="match status" value="1"/>
</dbReference>
<dbReference type="EC" id="3.5.4.33" evidence="8"/>
<dbReference type="InterPro" id="IPR002125">
    <property type="entry name" value="CMP_dCMP_dom"/>
</dbReference>
<gene>
    <name evidence="8" type="primary">tadA</name>
    <name evidence="10" type="ordered locus">SAR116_1138</name>
</gene>